<organism evidence="3 4">
    <name type="scientific">Cobetia amphilecti</name>
    <dbReference type="NCBI Taxonomy" id="1055104"/>
    <lineage>
        <taxon>Bacteria</taxon>
        <taxon>Pseudomonadati</taxon>
        <taxon>Pseudomonadota</taxon>
        <taxon>Gammaproteobacteria</taxon>
        <taxon>Oceanospirillales</taxon>
        <taxon>Halomonadaceae</taxon>
        <taxon>Cobetia</taxon>
    </lineage>
</organism>
<evidence type="ECO:0000256" key="1">
    <source>
        <dbReference type="SAM" id="MobiDB-lite"/>
    </source>
</evidence>
<feature type="region of interest" description="Disordered" evidence="1">
    <location>
        <begin position="68"/>
        <end position="90"/>
    </location>
</feature>
<evidence type="ECO:0000313" key="4">
    <source>
        <dbReference type="Proteomes" id="UP001170481"/>
    </source>
</evidence>
<feature type="compositionally biased region" description="Low complexity" evidence="1">
    <location>
        <begin position="73"/>
        <end position="84"/>
    </location>
</feature>
<accession>A0AAP4X110</accession>
<keyword evidence="2" id="KW-0472">Membrane</keyword>
<keyword evidence="2" id="KW-1133">Transmembrane helix</keyword>
<sequence length="114" mass="12437">MIGEIIHFDDAEQQGTIRDEKGGEHAFDLVGWRGRGLPGPGLAVDFELRDGRAVQVFNARIKQQKARRVVSMPPESEAGEAPGPTADAARPATRKRWWLAGLAIVVLVLAGLWI</sequence>
<dbReference type="EMBL" id="JAUORK010000011">
    <property type="protein sequence ID" value="MDO6672441.1"/>
    <property type="molecule type" value="Genomic_DNA"/>
</dbReference>
<evidence type="ECO:0000256" key="2">
    <source>
        <dbReference type="SAM" id="Phobius"/>
    </source>
</evidence>
<feature type="transmembrane region" description="Helical" evidence="2">
    <location>
        <begin position="97"/>
        <end position="113"/>
    </location>
</feature>
<dbReference type="AlphaFoldDB" id="A0AAP4X110"/>
<comment type="caution">
    <text evidence="3">The sequence shown here is derived from an EMBL/GenBank/DDBJ whole genome shotgun (WGS) entry which is preliminary data.</text>
</comment>
<keyword evidence="2" id="KW-0812">Transmembrane</keyword>
<dbReference type="Proteomes" id="UP001170481">
    <property type="component" value="Unassembled WGS sequence"/>
</dbReference>
<name>A0AAP4X110_9GAMM</name>
<gene>
    <name evidence="3" type="ORF">Q4535_09950</name>
</gene>
<proteinExistence type="predicted"/>
<reference evidence="3" key="1">
    <citation type="submission" date="2023-07" db="EMBL/GenBank/DDBJ databases">
        <title>Genome content predicts the carbon catabolic preferences of heterotrophic bacteria.</title>
        <authorList>
            <person name="Gralka M."/>
        </authorList>
    </citation>
    <scope>NUCLEOTIDE SEQUENCE</scope>
    <source>
        <strain evidence="3">C2R13</strain>
    </source>
</reference>
<evidence type="ECO:0000313" key="3">
    <source>
        <dbReference type="EMBL" id="MDO6672441.1"/>
    </source>
</evidence>
<protein>
    <submittedName>
        <fullName evidence="3">Uncharacterized protein</fullName>
    </submittedName>
</protein>
<dbReference type="RefSeq" id="WP_225347653.1">
    <property type="nucleotide sequence ID" value="NZ_CP084115.1"/>
</dbReference>